<comment type="catalytic activity">
    <reaction evidence="1">
        <text>ATP + protein L-histidine = ADP + protein N-phospho-L-histidine.</text>
        <dbReference type="EC" id="2.7.13.3"/>
    </reaction>
</comment>
<reference evidence="9 10" key="1">
    <citation type="submission" date="2022-08" db="EMBL/GenBank/DDBJ databases">
        <title>Reclassification of Massilia species as members of the genera Telluria, Duganella, Pseudoduganella, Mokoshia gen. nov. and Zemynaea gen. nov. using orthogonal and non-orthogonal genome-based approaches.</title>
        <authorList>
            <person name="Bowman J.P."/>
        </authorList>
    </citation>
    <scope>NUCLEOTIDE SEQUENCE [LARGE SCALE GENOMIC DNA]</scope>
    <source>
        <strain evidence="9 10">LMG 28164</strain>
    </source>
</reference>
<comment type="caution">
    <text evidence="9">The sequence shown here is derived from an EMBL/GenBank/DDBJ whole genome shotgun (WGS) entry which is preliminary data.</text>
</comment>
<keyword evidence="10" id="KW-1185">Reference proteome</keyword>
<keyword evidence="4" id="KW-0808">Transferase</keyword>
<dbReference type="InterPro" id="IPR036890">
    <property type="entry name" value="HATPase_C_sf"/>
</dbReference>
<name>A0ABT2A1I6_9BURK</name>
<dbReference type="InterPro" id="IPR003661">
    <property type="entry name" value="HisK_dim/P_dom"/>
</dbReference>
<protein>
    <recommendedName>
        <fullName evidence="2">histidine kinase</fullName>
        <ecNumber evidence="2">2.7.13.3</ecNumber>
    </recommendedName>
</protein>
<evidence type="ECO:0000256" key="3">
    <source>
        <dbReference type="ARBA" id="ARBA00022553"/>
    </source>
</evidence>
<dbReference type="InterPro" id="IPR050428">
    <property type="entry name" value="TCS_sensor_his_kinase"/>
</dbReference>
<dbReference type="EMBL" id="JANUGX010000002">
    <property type="protein sequence ID" value="MCS0588048.1"/>
    <property type="molecule type" value="Genomic_DNA"/>
</dbReference>
<keyword evidence="5" id="KW-0812">Transmembrane</keyword>
<evidence type="ECO:0000256" key="4">
    <source>
        <dbReference type="ARBA" id="ARBA00022679"/>
    </source>
</evidence>
<keyword evidence="7" id="KW-0472">Membrane</keyword>
<dbReference type="Gene3D" id="3.30.565.10">
    <property type="entry name" value="Histidine kinase-like ATPase, C-terminal domain"/>
    <property type="match status" value="1"/>
</dbReference>
<evidence type="ECO:0000256" key="5">
    <source>
        <dbReference type="ARBA" id="ARBA00022692"/>
    </source>
</evidence>
<dbReference type="SMART" id="SM00387">
    <property type="entry name" value="HATPase_c"/>
    <property type="match status" value="1"/>
</dbReference>
<evidence type="ECO:0000256" key="6">
    <source>
        <dbReference type="ARBA" id="ARBA00022777"/>
    </source>
</evidence>
<dbReference type="CDD" id="cd00082">
    <property type="entry name" value="HisKA"/>
    <property type="match status" value="1"/>
</dbReference>
<dbReference type="Proteomes" id="UP001205560">
    <property type="component" value="Unassembled WGS sequence"/>
</dbReference>
<feature type="domain" description="Histidine kinase" evidence="8">
    <location>
        <begin position="24"/>
        <end position="247"/>
    </location>
</feature>
<proteinExistence type="predicted"/>
<evidence type="ECO:0000313" key="9">
    <source>
        <dbReference type="EMBL" id="MCS0588048.1"/>
    </source>
</evidence>
<dbReference type="RefSeq" id="WP_258843895.1">
    <property type="nucleotide sequence ID" value="NZ_JANUGX010000002.1"/>
</dbReference>
<keyword evidence="7" id="KW-1133">Transmembrane helix</keyword>
<dbReference type="Pfam" id="PF02518">
    <property type="entry name" value="HATPase_c"/>
    <property type="match status" value="1"/>
</dbReference>
<dbReference type="InterPro" id="IPR003594">
    <property type="entry name" value="HATPase_dom"/>
</dbReference>
<organism evidence="9 10">
    <name type="scientific">Massilia norwichensis</name>
    <dbReference type="NCBI Taxonomy" id="1442366"/>
    <lineage>
        <taxon>Bacteria</taxon>
        <taxon>Pseudomonadati</taxon>
        <taxon>Pseudomonadota</taxon>
        <taxon>Betaproteobacteria</taxon>
        <taxon>Burkholderiales</taxon>
        <taxon>Oxalobacteraceae</taxon>
        <taxon>Telluria group</taxon>
        <taxon>Massilia</taxon>
    </lineage>
</organism>
<dbReference type="InterPro" id="IPR005467">
    <property type="entry name" value="His_kinase_dom"/>
</dbReference>
<dbReference type="PROSITE" id="PS50109">
    <property type="entry name" value="HIS_KIN"/>
    <property type="match status" value="1"/>
</dbReference>
<evidence type="ECO:0000256" key="1">
    <source>
        <dbReference type="ARBA" id="ARBA00000085"/>
    </source>
</evidence>
<evidence type="ECO:0000313" key="10">
    <source>
        <dbReference type="Proteomes" id="UP001205560"/>
    </source>
</evidence>
<dbReference type="PANTHER" id="PTHR45436:SF5">
    <property type="entry name" value="SENSOR HISTIDINE KINASE TRCS"/>
    <property type="match status" value="1"/>
</dbReference>
<evidence type="ECO:0000259" key="8">
    <source>
        <dbReference type="PROSITE" id="PS50109"/>
    </source>
</evidence>
<keyword evidence="3" id="KW-0597">Phosphoprotein</keyword>
<accession>A0ABT2A1I6</accession>
<gene>
    <name evidence="9" type="ORF">NX782_02385</name>
</gene>
<evidence type="ECO:0000256" key="7">
    <source>
        <dbReference type="ARBA" id="ARBA00022989"/>
    </source>
</evidence>
<dbReference type="EC" id="2.7.13.3" evidence="2"/>
<dbReference type="GO" id="GO:0016301">
    <property type="term" value="F:kinase activity"/>
    <property type="evidence" value="ECO:0007669"/>
    <property type="project" value="UniProtKB-KW"/>
</dbReference>
<keyword evidence="6 9" id="KW-0418">Kinase</keyword>
<dbReference type="SUPFAM" id="SSF55874">
    <property type="entry name" value="ATPase domain of HSP90 chaperone/DNA topoisomerase II/histidine kinase"/>
    <property type="match status" value="1"/>
</dbReference>
<evidence type="ECO:0000256" key="2">
    <source>
        <dbReference type="ARBA" id="ARBA00012438"/>
    </source>
</evidence>
<dbReference type="PANTHER" id="PTHR45436">
    <property type="entry name" value="SENSOR HISTIDINE KINASE YKOH"/>
    <property type="match status" value="1"/>
</dbReference>
<sequence length="247" mass="27009">MDDLLADTPPDTPNTQDLFLFLASTAHDMKNSLSVLSGTLERLLVAQSALPAPKRESAYPEMAHMLYQTKRLNDNLMQLLALYKQVGQPDYPFDLQPVALGQLVEQVVSIGRVLLQSRGIRLELAYDPDLIWHLDEDLVVGVLSHAINNAIHYTCNTVRLAIHESDGWLELRVEDNGPGYPPALLKAGAIATREAAGGVNFLTNSAGLGLYFSSKVAKMHQHRGHTGTLRLENGGAYGGGCFILRLP</sequence>